<gene>
    <name evidence="1" type="ORF">NCTC12862_01084</name>
</gene>
<name>A0A380ZEF2_BARDO</name>
<dbReference type="Proteomes" id="UP000254950">
    <property type="component" value="Unassembled WGS sequence"/>
</dbReference>
<dbReference type="EMBL" id="UFTF01000001">
    <property type="protein sequence ID" value="SUV45348.1"/>
    <property type="molecule type" value="Genomic_DNA"/>
</dbReference>
<evidence type="ECO:0000313" key="2">
    <source>
        <dbReference type="Proteomes" id="UP000254950"/>
    </source>
</evidence>
<evidence type="ECO:0000313" key="1">
    <source>
        <dbReference type="EMBL" id="SUV45348.1"/>
    </source>
</evidence>
<sequence length="42" mass="5026">MCFCQIKQEWHYTEKIVMQNIAGFIGKRNELITMASYYTGYD</sequence>
<protein>
    <submittedName>
        <fullName evidence="1">Uncharacterized protein</fullName>
    </submittedName>
</protein>
<proteinExistence type="predicted"/>
<reference evidence="1 2" key="1">
    <citation type="submission" date="2018-06" db="EMBL/GenBank/DDBJ databases">
        <authorList>
            <consortium name="Pathogen Informatics"/>
            <person name="Doyle S."/>
        </authorList>
    </citation>
    <scope>NUCLEOTIDE SEQUENCE [LARGE SCALE GENOMIC DNA]</scope>
    <source>
        <strain evidence="1 2">NCTC12862</strain>
    </source>
</reference>
<accession>A0A380ZEF2</accession>
<dbReference type="AlphaFoldDB" id="A0A380ZEF2"/>
<organism evidence="1 2">
    <name type="scientific">Bartonella doshiae</name>
    <dbReference type="NCBI Taxonomy" id="33044"/>
    <lineage>
        <taxon>Bacteria</taxon>
        <taxon>Pseudomonadati</taxon>
        <taxon>Pseudomonadota</taxon>
        <taxon>Alphaproteobacteria</taxon>
        <taxon>Hyphomicrobiales</taxon>
        <taxon>Bartonellaceae</taxon>
        <taxon>Bartonella</taxon>
    </lineage>
</organism>